<keyword evidence="2" id="KW-1133">Transmembrane helix</keyword>
<dbReference type="EMBL" id="BOML01000057">
    <property type="protein sequence ID" value="GIE05610.1"/>
    <property type="molecule type" value="Genomic_DNA"/>
</dbReference>
<keyword evidence="2" id="KW-0472">Membrane</keyword>
<evidence type="ECO:0008006" key="5">
    <source>
        <dbReference type="Google" id="ProtNLM"/>
    </source>
</evidence>
<dbReference type="Gene3D" id="2.40.50.100">
    <property type="match status" value="1"/>
</dbReference>
<organism evidence="3 4">
    <name type="scientific">Paractinoplanes durhamensis</name>
    <dbReference type="NCBI Taxonomy" id="113563"/>
    <lineage>
        <taxon>Bacteria</taxon>
        <taxon>Bacillati</taxon>
        <taxon>Actinomycetota</taxon>
        <taxon>Actinomycetes</taxon>
        <taxon>Micromonosporales</taxon>
        <taxon>Micromonosporaceae</taxon>
        <taxon>Paractinoplanes</taxon>
    </lineage>
</organism>
<name>A0ABQ3Z704_9ACTN</name>
<feature type="region of interest" description="Disordered" evidence="1">
    <location>
        <begin position="133"/>
        <end position="153"/>
    </location>
</feature>
<reference evidence="3 4" key="1">
    <citation type="submission" date="2021-01" db="EMBL/GenBank/DDBJ databases">
        <title>Whole genome shotgun sequence of Actinoplanes durhamensis NBRC 14914.</title>
        <authorList>
            <person name="Komaki H."/>
            <person name="Tamura T."/>
        </authorList>
    </citation>
    <scope>NUCLEOTIDE SEQUENCE [LARGE SCALE GENOMIC DNA]</scope>
    <source>
        <strain evidence="3 4">NBRC 14914</strain>
    </source>
</reference>
<feature type="compositionally biased region" description="Pro residues" evidence="1">
    <location>
        <begin position="7"/>
        <end position="23"/>
    </location>
</feature>
<dbReference type="RefSeq" id="WP_239132939.1">
    <property type="nucleotide sequence ID" value="NZ_BAAATX010000009.1"/>
</dbReference>
<feature type="compositionally biased region" description="Low complexity" evidence="1">
    <location>
        <begin position="137"/>
        <end position="153"/>
    </location>
</feature>
<evidence type="ECO:0000313" key="4">
    <source>
        <dbReference type="Proteomes" id="UP000637628"/>
    </source>
</evidence>
<protein>
    <recommendedName>
        <fullName evidence="5">Membrane fusion protein biotin-lipoyl like domain-containing protein</fullName>
    </recommendedName>
</protein>
<evidence type="ECO:0000256" key="1">
    <source>
        <dbReference type="SAM" id="MobiDB-lite"/>
    </source>
</evidence>
<keyword evidence="2" id="KW-0812">Transmembrane</keyword>
<keyword evidence="4" id="KW-1185">Reference proteome</keyword>
<evidence type="ECO:0000256" key="2">
    <source>
        <dbReference type="SAM" id="Phobius"/>
    </source>
</evidence>
<accession>A0ABQ3Z704</accession>
<comment type="caution">
    <text evidence="3">The sequence shown here is derived from an EMBL/GenBank/DDBJ whole genome shotgun (WGS) entry which is preliminary data.</text>
</comment>
<feature type="region of interest" description="Disordered" evidence="1">
    <location>
        <begin position="1"/>
        <end position="24"/>
    </location>
</feature>
<feature type="transmembrane region" description="Helical" evidence="2">
    <location>
        <begin position="33"/>
        <end position="51"/>
    </location>
</feature>
<evidence type="ECO:0000313" key="3">
    <source>
        <dbReference type="EMBL" id="GIE05610.1"/>
    </source>
</evidence>
<proteinExistence type="predicted"/>
<sequence length="153" mass="16281">MDSPRVTDPPPAQAPPLPQPPVRRSPRKWRARLIVLVMLAAAVVVFIRLTSIRQTNASLVDLGTVTLTAQPIPVETPQPGQITEVAVKAEQAVTAGTKLGIIEVTTTDSDGKPVLRKITLVAPRAGIVVDRPATMGSTCSRDSRSSSSTTRRS</sequence>
<gene>
    <name evidence="3" type="ORF">Adu01nite_69600</name>
</gene>
<dbReference type="Proteomes" id="UP000637628">
    <property type="component" value="Unassembled WGS sequence"/>
</dbReference>